<dbReference type="InterPro" id="IPR038765">
    <property type="entry name" value="Papain-like_cys_pep_sf"/>
</dbReference>
<feature type="region of interest" description="Disordered" evidence="1">
    <location>
        <begin position="76"/>
        <end position="129"/>
    </location>
</feature>
<dbReference type="EMBL" id="CP144749">
    <property type="protein sequence ID" value="WVZ77860.1"/>
    <property type="molecule type" value="Genomic_DNA"/>
</dbReference>
<name>A0AAQ3WXY5_PASNO</name>
<sequence length="331" mass="37822">MDSPMDPSTTYGSTDQNRQPDPSHEDPEPSALGSSPARMSSGQRLVDRMPVNPKKMVFVSTQEIFEVPLRLENETHTYSRRKRRNSDDGPSDSDFVNPPAARGSKRTRSSRRHYTLRNRAPRSETRCANEFPYGPGIEATLYKIDQDTTQSYLYDKSMERETQEPGFMLAEAVNLIKQCLPHKCDLNKAKMILPILVRRRWFVYCVNLGQKRIDVLDSHDYCQSTTSWRDYHDPLANTIIPQLSDALSLAAPRQFPCLKNWRHAPVQLANHKNSNDSGLEYYDGEGHGSLKTTIDPERAKDIRADILYYLCFHTNNGISQIPDALLKFRDG</sequence>
<evidence type="ECO:0000256" key="1">
    <source>
        <dbReference type="SAM" id="MobiDB-lite"/>
    </source>
</evidence>
<organism evidence="2 3">
    <name type="scientific">Paspalum notatum var. saurae</name>
    <dbReference type="NCBI Taxonomy" id="547442"/>
    <lineage>
        <taxon>Eukaryota</taxon>
        <taxon>Viridiplantae</taxon>
        <taxon>Streptophyta</taxon>
        <taxon>Embryophyta</taxon>
        <taxon>Tracheophyta</taxon>
        <taxon>Spermatophyta</taxon>
        <taxon>Magnoliopsida</taxon>
        <taxon>Liliopsida</taxon>
        <taxon>Poales</taxon>
        <taxon>Poaceae</taxon>
        <taxon>PACMAD clade</taxon>
        <taxon>Panicoideae</taxon>
        <taxon>Andropogonodae</taxon>
        <taxon>Paspaleae</taxon>
        <taxon>Paspalinae</taxon>
        <taxon>Paspalum</taxon>
    </lineage>
</organism>
<protein>
    <submittedName>
        <fullName evidence="2">Uncharacterized protein</fullName>
    </submittedName>
</protein>
<proteinExistence type="predicted"/>
<feature type="compositionally biased region" description="Basic residues" evidence="1">
    <location>
        <begin position="103"/>
        <end position="120"/>
    </location>
</feature>
<feature type="region of interest" description="Disordered" evidence="1">
    <location>
        <begin position="1"/>
        <end position="45"/>
    </location>
</feature>
<dbReference type="Proteomes" id="UP001341281">
    <property type="component" value="Chromosome 05"/>
</dbReference>
<gene>
    <name evidence="2" type="ORF">U9M48_025671</name>
</gene>
<dbReference type="SUPFAM" id="SSF54001">
    <property type="entry name" value="Cysteine proteinases"/>
    <property type="match status" value="1"/>
</dbReference>
<feature type="compositionally biased region" description="Polar residues" evidence="1">
    <location>
        <begin position="1"/>
        <end position="20"/>
    </location>
</feature>
<dbReference type="EMBL" id="CP144749">
    <property type="protein sequence ID" value="WVZ77859.1"/>
    <property type="molecule type" value="Genomic_DNA"/>
</dbReference>
<evidence type="ECO:0000313" key="2">
    <source>
        <dbReference type="EMBL" id="WVZ77860.1"/>
    </source>
</evidence>
<evidence type="ECO:0000313" key="3">
    <source>
        <dbReference type="Proteomes" id="UP001341281"/>
    </source>
</evidence>
<reference evidence="2 3" key="1">
    <citation type="submission" date="2024-02" db="EMBL/GenBank/DDBJ databases">
        <title>High-quality chromosome-scale genome assembly of Pensacola bahiagrass (Paspalum notatum Flugge var. saurae).</title>
        <authorList>
            <person name="Vega J.M."/>
            <person name="Podio M."/>
            <person name="Orjuela J."/>
            <person name="Siena L.A."/>
            <person name="Pessino S.C."/>
            <person name="Combes M.C."/>
            <person name="Mariac C."/>
            <person name="Albertini E."/>
            <person name="Pupilli F."/>
            <person name="Ortiz J.P.A."/>
            <person name="Leblanc O."/>
        </authorList>
    </citation>
    <scope>NUCLEOTIDE SEQUENCE [LARGE SCALE GENOMIC DNA]</scope>
    <source>
        <strain evidence="2">R1</strain>
        <tissue evidence="2">Leaf</tissue>
    </source>
</reference>
<keyword evidence="3" id="KW-1185">Reference proteome</keyword>
<dbReference type="AlphaFoldDB" id="A0AAQ3WXY5"/>
<accession>A0AAQ3WXY5</accession>